<name>A0AAW2PEW4_SESRA</name>
<dbReference type="Pfam" id="PF00787">
    <property type="entry name" value="PX"/>
    <property type="match status" value="1"/>
</dbReference>
<reference evidence="4" key="2">
    <citation type="journal article" date="2024" name="Plant">
        <title>Genomic evolution and insights into agronomic trait innovations of Sesamum species.</title>
        <authorList>
            <person name="Miao H."/>
            <person name="Wang L."/>
            <person name="Qu L."/>
            <person name="Liu H."/>
            <person name="Sun Y."/>
            <person name="Le M."/>
            <person name="Wang Q."/>
            <person name="Wei S."/>
            <person name="Zheng Y."/>
            <person name="Lin W."/>
            <person name="Duan Y."/>
            <person name="Cao H."/>
            <person name="Xiong S."/>
            <person name="Wang X."/>
            <person name="Wei L."/>
            <person name="Li C."/>
            <person name="Ma Q."/>
            <person name="Ju M."/>
            <person name="Zhao R."/>
            <person name="Li G."/>
            <person name="Mu C."/>
            <person name="Tian Q."/>
            <person name="Mei H."/>
            <person name="Zhang T."/>
            <person name="Gao T."/>
            <person name="Zhang H."/>
        </authorList>
    </citation>
    <scope>NUCLEOTIDE SEQUENCE</scope>
    <source>
        <strain evidence="4">G02</strain>
    </source>
</reference>
<dbReference type="InterPro" id="IPR001683">
    <property type="entry name" value="PX_dom"/>
</dbReference>
<organism evidence="4">
    <name type="scientific">Sesamum radiatum</name>
    <name type="common">Black benniseed</name>
    <dbReference type="NCBI Taxonomy" id="300843"/>
    <lineage>
        <taxon>Eukaryota</taxon>
        <taxon>Viridiplantae</taxon>
        <taxon>Streptophyta</taxon>
        <taxon>Embryophyta</taxon>
        <taxon>Tracheophyta</taxon>
        <taxon>Spermatophyta</taxon>
        <taxon>Magnoliopsida</taxon>
        <taxon>eudicotyledons</taxon>
        <taxon>Gunneridae</taxon>
        <taxon>Pentapetalae</taxon>
        <taxon>asterids</taxon>
        <taxon>lamiids</taxon>
        <taxon>Lamiales</taxon>
        <taxon>Pedaliaceae</taxon>
        <taxon>Sesamum</taxon>
    </lineage>
</organism>
<comment type="caution">
    <text evidence="4">The sequence shown here is derived from an EMBL/GenBank/DDBJ whole genome shotgun (WGS) entry which is preliminary data.</text>
</comment>
<feature type="domain" description="PX" evidence="3">
    <location>
        <begin position="1"/>
        <end position="96"/>
    </location>
</feature>
<keyword evidence="2" id="KW-0963">Cytoplasm</keyword>
<proteinExistence type="predicted"/>
<dbReference type="InterPro" id="IPR051837">
    <property type="entry name" value="SortingNexin/PXDomain-PKLike"/>
</dbReference>
<dbReference type="PROSITE" id="PS50195">
    <property type="entry name" value="PX"/>
    <property type="match status" value="1"/>
</dbReference>
<dbReference type="PANTHER" id="PTHR22999">
    <property type="entry name" value="PX SERINE/THREONINE KINASE PXK"/>
    <property type="match status" value="1"/>
</dbReference>
<evidence type="ECO:0000313" key="4">
    <source>
        <dbReference type="EMBL" id="KAL0354679.1"/>
    </source>
</evidence>
<protein>
    <recommendedName>
        <fullName evidence="3">PX domain-containing protein</fullName>
    </recommendedName>
</protein>
<accession>A0AAW2PEW4</accession>
<dbReference type="PANTHER" id="PTHR22999:SF28">
    <property type="entry name" value="PHOX (PX) DOMAIN-CONTAINING PROTEIN"/>
    <property type="match status" value="1"/>
</dbReference>
<evidence type="ECO:0000256" key="1">
    <source>
        <dbReference type="ARBA" id="ARBA00004496"/>
    </source>
</evidence>
<evidence type="ECO:0000259" key="3">
    <source>
        <dbReference type="PROSITE" id="PS50195"/>
    </source>
</evidence>
<sequence>MNGVLGEISSRMRNINLIDLLTRYQHFEELHRRLKEFPEYNLHLPPKHFLSTGLDVFVIQERCKLLDQYLKKLLQLPTVSCSIEVWDFLSVDSQMYIFSDSLSIIDTLSDKAPAAIVGLVGRKEYEQCAKDLYYFIQSAVFMKQLSFDLLELLLLSAFPELDYVFRQFDQDKQKFGELKLN</sequence>
<comment type="subcellular location">
    <subcellularLocation>
        <location evidence="1">Cytoplasm</location>
    </subcellularLocation>
</comment>
<dbReference type="GO" id="GO:0005768">
    <property type="term" value="C:endosome"/>
    <property type="evidence" value="ECO:0007669"/>
    <property type="project" value="UniProtKB-ARBA"/>
</dbReference>
<dbReference type="InterPro" id="IPR036871">
    <property type="entry name" value="PX_dom_sf"/>
</dbReference>
<dbReference type="Gene3D" id="3.30.1520.10">
    <property type="entry name" value="Phox-like domain"/>
    <property type="match status" value="1"/>
</dbReference>
<dbReference type="GO" id="GO:0035091">
    <property type="term" value="F:phosphatidylinositol binding"/>
    <property type="evidence" value="ECO:0007669"/>
    <property type="project" value="InterPro"/>
</dbReference>
<dbReference type="AlphaFoldDB" id="A0AAW2PEW4"/>
<dbReference type="SUPFAM" id="SSF64268">
    <property type="entry name" value="PX domain"/>
    <property type="match status" value="1"/>
</dbReference>
<reference evidence="4" key="1">
    <citation type="submission" date="2020-06" db="EMBL/GenBank/DDBJ databases">
        <authorList>
            <person name="Li T."/>
            <person name="Hu X."/>
            <person name="Zhang T."/>
            <person name="Song X."/>
            <person name="Zhang H."/>
            <person name="Dai N."/>
            <person name="Sheng W."/>
            <person name="Hou X."/>
            <person name="Wei L."/>
        </authorList>
    </citation>
    <scope>NUCLEOTIDE SEQUENCE</scope>
    <source>
        <strain evidence="4">G02</strain>
        <tissue evidence="4">Leaf</tissue>
    </source>
</reference>
<dbReference type="EMBL" id="JACGWJ010000017">
    <property type="protein sequence ID" value="KAL0354679.1"/>
    <property type="molecule type" value="Genomic_DNA"/>
</dbReference>
<dbReference type="GO" id="GO:0016020">
    <property type="term" value="C:membrane"/>
    <property type="evidence" value="ECO:0007669"/>
    <property type="project" value="UniProtKB-ARBA"/>
</dbReference>
<gene>
    <name evidence="4" type="ORF">Sradi_3914800</name>
</gene>
<evidence type="ECO:0000256" key="2">
    <source>
        <dbReference type="ARBA" id="ARBA00022490"/>
    </source>
</evidence>